<dbReference type="STRING" id="1305737.GCA_000526355_02776"/>
<dbReference type="EMBL" id="LJXT01000013">
    <property type="protein sequence ID" value="KPQ19210.1"/>
    <property type="molecule type" value="Genomic_DNA"/>
</dbReference>
<dbReference type="Proteomes" id="UP000050421">
    <property type="component" value="Unassembled WGS sequence"/>
</dbReference>
<dbReference type="AlphaFoldDB" id="A0A0N8KHA7"/>
<gene>
    <name evidence="1" type="ORF">HLUCCX10_03280</name>
</gene>
<protein>
    <submittedName>
        <fullName evidence="1">Uncharacterized protein</fullName>
    </submittedName>
</protein>
<comment type="caution">
    <text evidence="1">The sequence shown here is derived from an EMBL/GenBank/DDBJ whole genome shotgun (WGS) entry which is preliminary data.</text>
</comment>
<organism evidence="1 2">
    <name type="scientific">Algoriphagus marincola HL-49</name>
    <dbReference type="NCBI Taxonomy" id="1305737"/>
    <lineage>
        <taxon>Bacteria</taxon>
        <taxon>Pseudomonadati</taxon>
        <taxon>Bacteroidota</taxon>
        <taxon>Cytophagia</taxon>
        <taxon>Cytophagales</taxon>
        <taxon>Cyclobacteriaceae</taxon>
        <taxon>Algoriphagus</taxon>
    </lineage>
</organism>
<dbReference type="PATRIC" id="fig|1305737.6.peg.1332"/>
<accession>A0A0N8KHA7</accession>
<name>A0A0N8KHA7_9BACT</name>
<proteinExistence type="predicted"/>
<evidence type="ECO:0000313" key="1">
    <source>
        <dbReference type="EMBL" id="KPQ19210.1"/>
    </source>
</evidence>
<evidence type="ECO:0000313" key="2">
    <source>
        <dbReference type="Proteomes" id="UP000050421"/>
    </source>
</evidence>
<reference evidence="1 2" key="1">
    <citation type="submission" date="2015-09" db="EMBL/GenBank/DDBJ databases">
        <title>Identification and resolution of microdiversity through metagenomic sequencing of parallel consortia.</title>
        <authorList>
            <person name="Nelson W.C."/>
            <person name="Romine M.F."/>
            <person name="Lindemann S.R."/>
        </authorList>
    </citation>
    <scope>NUCLEOTIDE SEQUENCE [LARGE SCALE GENOMIC DNA]</scope>
    <source>
        <strain evidence="1">HL-49</strain>
    </source>
</reference>
<sequence>MICTQYNKIVVIKFNSIMHQSKEFPIKKVFKTFSFTSSKTMIGTPKHSLKTLIVEQA</sequence>